<sequence length="143" mass="14507">MATTSLVGRIATVMAAAAIATTSLVAAQDNVISSDTGGAMPPPRAWDCKRIFPEYEAWLDAGNTAETWRYVGKEYKDVADGTRYDWGDWLDWHARACPAAAPADAKLPGNAALIGGIVGALAITAIAAGGGGGGSSTGPDSPG</sequence>
<feature type="signal peptide" evidence="1">
    <location>
        <begin position="1"/>
        <end position="26"/>
    </location>
</feature>
<evidence type="ECO:0000313" key="2">
    <source>
        <dbReference type="EMBL" id="MXO62267.1"/>
    </source>
</evidence>
<dbReference type="OrthoDB" id="7407533at2"/>
<proteinExistence type="predicted"/>
<evidence type="ECO:0000256" key="1">
    <source>
        <dbReference type="SAM" id="SignalP"/>
    </source>
</evidence>
<protein>
    <submittedName>
        <fullName evidence="2">Uncharacterized protein</fullName>
    </submittedName>
</protein>
<name>A0A844YE87_9SPHN</name>
<keyword evidence="1" id="KW-0732">Signal</keyword>
<dbReference type="AlphaFoldDB" id="A0A844YE87"/>
<evidence type="ECO:0000313" key="3">
    <source>
        <dbReference type="Proteomes" id="UP000445582"/>
    </source>
</evidence>
<gene>
    <name evidence="2" type="ORF">GRI48_04495</name>
</gene>
<organism evidence="2 3">
    <name type="scientific">Qipengyuania oceanensis</name>
    <dbReference type="NCBI Taxonomy" id="1463597"/>
    <lineage>
        <taxon>Bacteria</taxon>
        <taxon>Pseudomonadati</taxon>
        <taxon>Pseudomonadota</taxon>
        <taxon>Alphaproteobacteria</taxon>
        <taxon>Sphingomonadales</taxon>
        <taxon>Erythrobacteraceae</taxon>
        <taxon>Qipengyuania</taxon>
    </lineage>
</organism>
<feature type="chain" id="PRO_5032572746" evidence="1">
    <location>
        <begin position="27"/>
        <end position="143"/>
    </location>
</feature>
<accession>A0A844YE87</accession>
<comment type="caution">
    <text evidence="2">The sequence shown here is derived from an EMBL/GenBank/DDBJ whole genome shotgun (WGS) entry which is preliminary data.</text>
</comment>
<dbReference type="Proteomes" id="UP000445582">
    <property type="component" value="Unassembled WGS sequence"/>
</dbReference>
<dbReference type="RefSeq" id="WP_160672008.1">
    <property type="nucleotide sequence ID" value="NZ_WTYN01000001.1"/>
</dbReference>
<dbReference type="EMBL" id="WTYN01000001">
    <property type="protein sequence ID" value="MXO62267.1"/>
    <property type="molecule type" value="Genomic_DNA"/>
</dbReference>
<keyword evidence="3" id="KW-1185">Reference proteome</keyword>
<reference evidence="2 3" key="1">
    <citation type="submission" date="2019-12" db="EMBL/GenBank/DDBJ databases">
        <title>Genomic-based taxomic classification of the family Erythrobacteraceae.</title>
        <authorList>
            <person name="Xu L."/>
        </authorList>
    </citation>
    <scope>NUCLEOTIDE SEQUENCE [LARGE SCALE GENOMIC DNA]</scope>
    <source>
        <strain evidence="2 3">MCCC 1A09965</strain>
    </source>
</reference>